<organism evidence="3 4">
    <name type="scientific">Haloactinopolyspora alba</name>
    <dbReference type="NCBI Taxonomy" id="648780"/>
    <lineage>
        <taxon>Bacteria</taxon>
        <taxon>Bacillati</taxon>
        <taxon>Actinomycetota</taxon>
        <taxon>Actinomycetes</taxon>
        <taxon>Jiangellales</taxon>
        <taxon>Jiangellaceae</taxon>
        <taxon>Haloactinopolyspora</taxon>
    </lineage>
</organism>
<keyword evidence="4" id="KW-1185">Reference proteome</keyword>
<dbReference type="InterPro" id="IPR036291">
    <property type="entry name" value="NAD(P)-bd_dom_sf"/>
</dbReference>
<dbReference type="RefSeq" id="WP_106538335.1">
    <property type="nucleotide sequence ID" value="NZ_PYGE01000012.1"/>
</dbReference>
<evidence type="ECO:0000313" key="4">
    <source>
        <dbReference type="Proteomes" id="UP000243528"/>
    </source>
</evidence>
<sequence length="198" mass="20017">MTNVAVVTGAAAGIGLAVVERLAADGDTVVAVDRDAAALERLGARAHDEGWTVVPTPLDVASDEDVRRCAAELAERYESIAAYAATKGALLSLVKAMAVDHAADGVRVNAVCPGSVDTPMLRTAAERFGGGRGGDEVVGEWGRTHPVGRVAQPAEVADAVAYLAGPGASFVTGTDLLIDGGVMAALGVALPEENTGEE</sequence>
<dbReference type="InterPro" id="IPR002347">
    <property type="entry name" value="SDR_fam"/>
</dbReference>
<dbReference type="CDD" id="cd05233">
    <property type="entry name" value="SDR_c"/>
    <property type="match status" value="1"/>
</dbReference>
<gene>
    <name evidence="3" type="ORF">CLV30_112116</name>
</gene>
<dbReference type="Proteomes" id="UP000243528">
    <property type="component" value="Unassembled WGS sequence"/>
</dbReference>
<comment type="caution">
    <text evidence="3">The sequence shown here is derived from an EMBL/GenBank/DDBJ whole genome shotgun (WGS) entry which is preliminary data.</text>
</comment>
<dbReference type="PRINTS" id="PR00081">
    <property type="entry name" value="GDHRDH"/>
</dbReference>
<dbReference type="PANTHER" id="PTHR43477">
    <property type="entry name" value="DIHYDROANTICAPSIN 7-DEHYDROGENASE"/>
    <property type="match status" value="1"/>
</dbReference>
<dbReference type="Gene3D" id="3.40.50.720">
    <property type="entry name" value="NAD(P)-binding Rossmann-like Domain"/>
    <property type="match status" value="2"/>
</dbReference>
<evidence type="ECO:0000313" key="3">
    <source>
        <dbReference type="EMBL" id="PSL01877.1"/>
    </source>
</evidence>
<comment type="similarity">
    <text evidence="1">Belongs to the short-chain dehydrogenases/reductases (SDR) family.</text>
</comment>
<reference evidence="3 4" key="1">
    <citation type="submission" date="2018-03" db="EMBL/GenBank/DDBJ databases">
        <title>Genomic Encyclopedia of Archaeal and Bacterial Type Strains, Phase II (KMG-II): from individual species to whole genera.</title>
        <authorList>
            <person name="Goeker M."/>
        </authorList>
    </citation>
    <scope>NUCLEOTIDE SEQUENCE [LARGE SCALE GENOMIC DNA]</scope>
    <source>
        <strain evidence="3 4">DSM 45211</strain>
    </source>
</reference>
<dbReference type="InterPro" id="IPR020904">
    <property type="entry name" value="Sc_DH/Rdtase_CS"/>
</dbReference>
<keyword evidence="2" id="KW-0560">Oxidoreductase</keyword>
<name>A0A2P8DXH7_9ACTN</name>
<proteinExistence type="inferred from homology"/>
<evidence type="ECO:0000256" key="1">
    <source>
        <dbReference type="ARBA" id="ARBA00006484"/>
    </source>
</evidence>
<evidence type="ECO:0000256" key="2">
    <source>
        <dbReference type="ARBA" id="ARBA00023002"/>
    </source>
</evidence>
<protein>
    <submittedName>
        <fullName evidence="3">Short subunit dehydrogenase</fullName>
    </submittedName>
</protein>
<dbReference type="EMBL" id="PYGE01000012">
    <property type="protein sequence ID" value="PSL01877.1"/>
    <property type="molecule type" value="Genomic_DNA"/>
</dbReference>
<dbReference type="AlphaFoldDB" id="A0A2P8DXH7"/>
<dbReference type="PROSITE" id="PS00061">
    <property type="entry name" value="ADH_SHORT"/>
    <property type="match status" value="1"/>
</dbReference>
<dbReference type="InterPro" id="IPR051122">
    <property type="entry name" value="SDR_DHRS6-like"/>
</dbReference>
<accession>A0A2P8DXH7</accession>
<dbReference type="PANTHER" id="PTHR43477:SF1">
    <property type="entry name" value="DIHYDROANTICAPSIN 7-DEHYDROGENASE"/>
    <property type="match status" value="1"/>
</dbReference>
<dbReference type="GO" id="GO:0016491">
    <property type="term" value="F:oxidoreductase activity"/>
    <property type="evidence" value="ECO:0007669"/>
    <property type="project" value="UniProtKB-KW"/>
</dbReference>
<dbReference type="SUPFAM" id="SSF51735">
    <property type="entry name" value="NAD(P)-binding Rossmann-fold domains"/>
    <property type="match status" value="1"/>
</dbReference>
<dbReference type="OrthoDB" id="9803333at2"/>
<dbReference type="Pfam" id="PF13561">
    <property type="entry name" value="adh_short_C2"/>
    <property type="match status" value="1"/>
</dbReference>